<dbReference type="SMART" id="SM01270">
    <property type="entry name" value="Longin"/>
    <property type="match status" value="1"/>
</dbReference>
<dbReference type="InterPro" id="IPR011012">
    <property type="entry name" value="Longin-like_dom_sf"/>
</dbReference>
<dbReference type="PANTHER" id="PTHR21136:SF168">
    <property type="entry name" value="VESICLE-ASSOCIATED MEMBRANE PROTEIN 9"/>
    <property type="match status" value="1"/>
</dbReference>
<comment type="similarity">
    <text evidence="1">Belongs to the synaptobrevin family.</text>
</comment>
<reference evidence="5 6" key="1">
    <citation type="journal article" date="2022" name="Nat. Plants">
        <title>Genomes of leafy and leafless Platanthera orchids illuminate the evolution of mycoheterotrophy.</title>
        <authorList>
            <person name="Li M.H."/>
            <person name="Liu K.W."/>
            <person name="Li Z."/>
            <person name="Lu H.C."/>
            <person name="Ye Q.L."/>
            <person name="Zhang D."/>
            <person name="Wang J.Y."/>
            <person name="Li Y.F."/>
            <person name="Zhong Z.M."/>
            <person name="Liu X."/>
            <person name="Yu X."/>
            <person name="Liu D.K."/>
            <person name="Tu X.D."/>
            <person name="Liu B."/>
            <person name="Hao Y."/>
            <person name="Liao X.Y."/>
            <person name="Jiang Y.T."/>
            <person name="Sun W.H."/>
            <person name="Chen J."/>
            <person name="Chen Y.Q."/>
            <person name="Ai Y."/>
            <person name="Zhai J.W."/>
            <person name="Wu S.S."/>
            <person name="Zhou Z."/>
            <person name="Hsiao Y.Y."/>
            <person name="Wu W.L."/>
            <person name="Chen Y.Y."/>
            <person name="Lin Y.F."/>
            <person name="Hsu J.L."/>
            <person name="Li C.Y."/>
            <person name="Wang Z.W."/>
            <person name="Zhao X."/>
            <person name="Zhong W.Y."/>
            <person name="Ma X.K."/>
            <person name="Ma L."/>
            <person name="Huang J."/>
            <person name="Chen G.Z."/>
            <person name="Huang M.Z."/>
            <person name="Huang L."/>
            <person name="Peng D.H."/>
            <person name="Luo Y.B."/>
            <person name="Zou S.Q."/>
            <person name="Chen S.P."/>
            <person name="Lan S."/>
            <person name="Tsai W.C."/>
            <person name="Van de Peer Y."/>
            <person name="Liu Z.J."/>
        </authorList>
    </citation>
    <scope>NUCLEOTIDE SEQUENCE [LARGE SCALE GENOMIC DNA]</scope>
    <source>
        <strain evidence="5">Lor288</strain>
    </source>
</reference>
<evidence type="ECO:0000313" key="5">
    <source>
        <dbReference type="EMBL" id="KAK8961607.1"/>
    </source>
</evidence>
<sequence length="276" mass="30232">MSSCSKQGGRLARALTAHSVADSQLPLAAAKGAAGGRGATVAVRDLAVGERRPHFRGWVCEGEEAGDGQKTLIYSFVARGTTILAEYTEFKGNFTEIASQCLQRLPASYDKFTYSSDGHTFNFLVDNGYSYCIVAVESIGRQIPMAFLERIKEDFTKKYGGGKAATALAYSLNREFGPKLKEQMQYCMEHPDEISRLAKVQAQVSQVKEVMMENIEKVASSSFRTSEPLSTGLIGKKFAKIKYEKGILSCIKRNVDLDALCLVPHDIVGKNAEFIS</sequence>
<gene>
    <name evidence="5" type="primary">VAMP725</name>
    <name evidence="5" type="ORF">KSP40_PGU022483</name>
</gene>
<dbReference type="InterPro" id="IPR010908">
    <property type="entry name" value="Longin_dom"/>
</dbReference>
<evidence type="ECO:0000256" key="1">
    <source>
        <dbReference type="ARBA" id="ARBA00008025"/>
    </source>
</evidence>
<dbReference type="EMBL" id="JBBWWR010000009">
    <property type="protein sequence ID" value="KAK8961607.1"/>
    <property type="molecule type" value="Genomic_DNA"/>
</dbReference>
<dbReference type="Pfam" id="PF13774">
    <property type="entry name" value="Longin"/>
    <property type="match status" value="1"/>
</dbReference>
<dbReference type="PANTHER" id="PTHR21136">
    <property type="entry name" value="SNARE PROTEINS"/>
    <property type="match status" value="1"/>
</dbReference>
<dbReference type="Gene3D" id="1.20.5.110">
    <property type="match status" value="1"/>
</dbReference>
<proteinExistence type="inferred from homology"/>
<evidence type="ECO:0000313" key="6">
    <source>
        <dbReference type="Proteomes" id="UP001412067"/>
    </source>
</evidence>
<evidence type="ECO:0000256" key="2">
    <source>
        <dbReference type="ARBA" id="ARBA00023136"/>
    </source>
</evidence>
<organism evidence="5 6">
    <name type="scientific">Platanthera guangdongensis</name>
    <dbReference type="NCBI Taxonomy" id="2320717"/>
    <lineage>
        <taxon>Eukaryota</taxon>
        <taxon>Viridiplantae</taxon>
        <taxon>Streptophyta</taxon>
        <taxon>Embryophyta</taxon>
        <taxon>Tracheophyta</taxon>
        <taxon>Spermatophyta</taxon>
        <taxon>Magnoliopsida</taxon>
        <taxon>Liliopsida</taxon>
        <taxon>Asparagales</taxon>
        <taxon>Orchidaceae</taxon>
        <taxon>Orchidoideae</taxon>
        <taxon>Orchideae</taxon>
        <taxon>Orchidinae</taxon>
        <taxon>Platanthera</taxon>
    </lineage>
</organism>
<dbReference type="Gene3D" id="3.30.450.50">
    <property type="entry name" value="Longin domain"/>
    <property type="match status" value="1"/>
</dbReference>
<protein>
    <submittedName>
        <fullName evidence="5">Vesicle-associated membrane protein 725</fullName>
    </submittedName>
</protein>
<comment type="caution">
    <text evidence="5">The sequence shown here is derived from an EMBL/GenBank/DDBJ whole genome shotgun (WGS) entry which is preliminary data.</text>
</comment>
<comment type="subcellular location">
    <subcellularLocation>
        <location evidence="3">Endomembrane system</location>
        <topology evidence="3">Single-pass type IV membrane protein</topology>
    </subcellularLocation>
</comment>
<dbReference type="Proteomes" id="UP001412067">
    <property type="component" value="Unassembled WGS sequence"/>
</dbReference>
<dbReference type="SUPFAM" id="SSF58038">
    <property type="entry name" value="SNARE fusion complex"/>
    <property type="match status" value="1"/>
</dbReference>
<evidence type="ECO:0000256" key="3">
    <source>
        <dbReference type="ARBA" id="ARBA00046280"/>
    </source>
</evidence>
<dbReference type="InterPro" id="IPR051097">
    <property type="entry name" value="Synaptobrevin-like_transport"/>
</dbReference>
<feature type="domain" description="Longin" evidence="4">
    <location>
        <begin position="76"/>
        <end position="180"/>
    </location>
</feature>
<keyword evidence="2" id="KW-0472">Membrane</keyword>
<dbReference type="PROSITE" id="PS50859">
    <property type="entry name" value="LONGIN"/>
    <property type="match status" value="1"/>
</dbReference>
<dbReference type="SUPFAM" id="SSF64356">
    <property type="entry name" value="SNARE-like"/>
    <property type="match status" value="1"/>
</dbReference>
<dbReference type="CDD" id="cd14824">
    <property type="entry name" value="Longin"/>
    <property type="match status" value="1"/>
</dbReference>
<accession>A0ABR2MBQ8</accession>
<name>A0ABR2MBQ8_9ASPA</name>
<keyword evidence="6" id="KW-1185">Reference proteome</keyword>
<evidence type="ECO:0000259" key="4">
    <source>
        <dbReference type="PROSITE" id="PS50859"/>
    </source>
</evidence>